<feature type="transmembrane region" description="Helical" evidence="1">
    <location>
        <begin position="84"/>
        <end position="101"/>
    </location>
</feature>
<protein>
    <submittedName>
        <fullName evidence="2">Uncharacterized protein</fullName>
    </submittedName>
</protein>
<keyword evidence="1" id="KW-1133">Transmembrane helix</keyword>
<reference evidence="2 3" key="1">
    <citation type="journal article" date="2012" name="Stand. Genomic Sci.">
        <title>Complete genome sequence of the melanogenic marine bacterium Marinomonas mediterranea type strain (MMB-1(T)).</title>
        <authorList>
            <person name="Lucas-Elio P."/>
            <person name="Goodwin L."/>
            <person name="Woyke T."/>
            <person name="Pitluck S."/>
            <person name="Nolan M."/>
            <person name="Kyrpides N.C."/>
            <person name="Detter J.C."/>
            <person name="Copeland A."/>
            <person name="Teshima H."/>
            <person name="Bruce D."/>
            <person name="Detter C."/>
            <person name="Tapia R."/>
            <person name="Han S."/>
            <person name="Land M.L."/>
            <person name="Ivanova N."/>
            <person name="Mikhailova N."/>
            <person name="Johnston A.W."/>
            <person name="Sanchez-Amat A."/>
        </authorList>
    </citation>
    <scope>NUCLEOTIDE SEQUENCE [LARGE SCALE GENOMIC DNA]</scope>
    <source>
        <strain evidence="3">ATCC 700492 / JCM 21426 / NBRC 103028 / MMB-1</strain>
    </source>
</reference>
<evidence type="ECO:0000313" key="2">
    <source>
        <dbReference type="EMBL" id="ADZ91114.1"/>
    </source>
</evidence>
<feature type="transmembrane region" description="Helical" evidence="1">
    <location>
        <begin position="49"/>
        <end position="72"/>
    </location>
</feature>
<dbReference type="Proteomes" id="UP000001062">
    <property type="component" value="Chromosome"/>
</dbReference>
<sequence length="252" mass="28884">MLNKKNFGFIVFTIPSFLASYVTILQIIVPDLFSNENISDIFRYGASVYWFKDAVTLFLIYMLLAMFGFLLWFYEDSRKILRRMFFVFTVSGFFYCTYLGSELKTKASLNSSRVKEEAILANMHWNGIDIEVVGCYKVSGRIDCKLKLTSTGKDSVFNLFKSSAIFDNNGVKNKIFSITYNGYDAIEIGKKDWIWHELIMDVPVEVKLSFLNSNQDAEYISALKLTLTKTKKGGFGDPHNKKVVSLRSIPLE</sequence>
<keyword evidence="1" id="KW-0812">Transmembrane</keyword>
<dbReference type="PATRIC" id="fig|717774.3.peg.1913"/>
<dbReference type="KEGG" id="mme:Marme_1858"/>
<dbReference type="HOGENOM" id="CLU_1101823_0_0_6"/>
<evidence type="ECO:0000256" key="1">
    <source>
        <dbReference type="SAM" id="Phobius"/>
    </source>
</evidence>
<feature type="transmembrane region" description="Helical" evidence="1">
    <location>
        <begin position="7"/>
        <end position="29"/>
    </location>
</feature>
<dbReference type="RefSeq" id="WP_013661019.1">
    <property type="nucleotide sequence ID" value="NC_015276.1"/>
</dbReference>
<dbReference type="AlphaFoldDB" id="F2K236"/>
<organism evidence="2 3">
    <name type="scientific">Marinomonas mediterranea (strain ATCC 700492 / JCM 21426 / NBRC 103028 / MMB-1)</name>
    <dbReference type="NCBI Taxonomy" id="717774"/>
    <lineage>
        <taxon>Bacteria</taxon>
        <taxon>Pseudomonadati</taxon>
        <taxon>Pseudomonadota</taxon>
        <taxon>Gammaproteobacteria</taxon>
        <taxon>Oceanospirillales</taxon>
        <taxon>Oceanospirillaceae</taxon>
        <taxon>Marinomonas</taxon>
    </lineage>
</organism>
<dbReference type="EMBL" id="CP002583">
    <property type="protein sequence ID" value="ADZ91114.1"/>
    <property type="molecule type" value="Genomic_DNA"/>
</dbReference>
<evidence type="ECO:0000313" key="3">
    <source>
        <dbReference type="Proteomes" id="UP000001062"/>
    </source>
</evidence>
<gene>
    <name evidence="2" type="ordered locus">Marme_1858</name>
</gene>
<name>F2K236_MARM1</name>
<keyword evidence="1" id="KW-0472">Membrane</keyword>
<proteinExistence type="predicted"/>
<keyword evidence="3" id="KW-1185">Reference proteome</keyword>
<accession>F2K236</accession>